<sequence>MEAEAGGLEELTDEEMAALGKEELVRRLRREEAARLAALVQRGRLMQEVNRQLQGHLGEIRELKQLNRRLQAENRELRDLCCFLDSERQRGRRAARQWQLFGTQASRAVREDLGGCWQKLAELEGRQEELLRENLALKELCLAPGRRPSSPCPPADPATWAMEAPVLAAWAVPISCPWPAPQMTEDTASFVPTPARSASQAPG</sequence>
<dbReference type="GO" id="GO:0005634">
    <property type="term" value="C:nucleus"/>
    <property type="evidence" value="ECO:0007669"/>
    <property type="project" value="Ensembl"/>
</dbReference>
<evidence type="ECO:0000256" key="2">
    <source>
        <dbReference type="ARBA" id="ARBA00009052"/>
    </source>
</evidence>
<evidence type="ECO:0000256" key="1">
    <source>
        <dbReference type="ARBA" id="ARBA00004536"/>
    </source>
</evidence>
<reference evidence="7 8" key="1">
    <citation type="journal article" date="2009" name="Science">
        <title>Genome sequence, comparative analysis, and population genetics of the domestic horse.</title>
        <authorList>
            <consortium name="Broad Institute Genome Sequencing Platform"/>
            <consortium name="Broad Institute Whole Genome Assembly Team"/>
            <person name="Wade C.M."/>
            <person name="Giulotto E."/>
            <person name="Sigurdsson S."/>
            <person name="Zoli M."/>
            <person name="Gnerre S."/>
            <person name="Imsland F."/>
            <person name="Lear T.L."/>
            <person name="Adelson D.L."/>
            <person name="Bailey E."/>
            <person name="Bellone R.R."/>
            <person name="Bloecker H."/>
            <person name="Distl O."/>
            <person name="Edgar R.C."/>
            <person name="Garber M."/>
            <person name="Leeb T."/>
            <person name="Mauceli E."/>
            <person name="MacLeod J.N."/>
            <person name="Penedo M.C.T."/>
            <person name="Raison J.M."/>
            <person name="Sharpe T."/>
            <person name="Vogel J."/>
            <person name="Andersson L."/>
            <person name="Antczak D.F."/>
            <person name="Biagi T."/>
            <person name="Binns M.M."/>
            <person name="Chowdhary B.P."/>
            <person name="Coleman S.J."/>
            <person name="Della Valle G."/>
            <person name="Fryc S."/>
            <person name="Guerin G."/>
            <person name="Hasegawa T."/>
            <person name="Hill E.W."/>
            <person name="Jurka J."/>
            <person name="Kiialainen A."/>
            <person name="Lindgren G."/>
            <person name="Liu J."/>
            <person name="Magnani E."/>
            <person name="Mickelson J.R."/>
            <person name="Murray J."/>
            <person name="Nergadze S.G."/>
            <person name="Onofrio R."/>
            <person name="Pedroni S."/>
            <person name="Piras M.F."/>
            <person name="Raudsepp T."/>
            <person name="Rocchi M."/>
            <person name="Roeed K.H."/>
            <person name="Ryder O.A."/>
            <person name="Searle S."/>
            <person name="Skow L."/>
            <person name="Swinburne J.E."/>
            <person name="Syvaenen A.C."/>
            <person name="Tozaki T."/>
            <person name="Valberg S.J."/>
            <person name="Vaudin M."/>
            <person name="White J.R."/>
            <person name="Zody M.C."/>
            <person name="Lander E.S."/>
            <person name="Lindblad-Toh K."/>
        </authorList>
    </citation>
    <scope>NUCLEOTIDE SEQUENCE [LARGE SCALE GENOMIC DNA]</scope>
    <source>
        <strain evidence="7 8">Thoroughbred</strain>
    </source>
</reference>
<dbReference type="GO" id="GO:0005813">
    <property type="term" value="C:centrosome"/>
    <property type="evidence" value="ECO:0007669"/>
    <property type="project" value="Ensembl"/>
</dbReference>
<feature type="coiled-coil region" evidence="5">
    <location>
        <begin position="46"/>
        <end position="80"/>
    </location>
</feature>
<evidence type="ECO:0000256" key="6">
    <source>
        <dbReference type="SAM" id="MobiDB-lite"/>
    </source>
</evidence>
<keyword evidence="3" id="KW-0965">Cell junction</keyword>
<proteinExistence type="inferred from homology"/>
<dbReference type="Pfam" id="PF10226">
    <property type="entry name" value="CCDC85"/>
    <property type="match status" value="1"/>
</dbReference>
<dbReference type="Ensembl" id="ENSECAT00000125060.1">
    <property type="protein sequence ID" value="ENSECAP00000064762.1"/>
    <property type="gene ID" value="ENSECAG00000031061.2"/>
</dbReference>
<evidence type="ECO:0000313" key="8">
    <source>
        <dbReference type="Proteomes" id="UP000002281"/>
    </source>
</evidence>
<dbReference type="Proteomes" id="UP000002281">
    <property type="component" value="Chromosome 12"/>
</dbReference>
<reference evidence="7" key="3">
    <citation type="submission" date="2025-09" db="UniProtKB">
        <authorList>
            <consortium name="Ensembl"/>
        </authorList>
    </citation>
    <scope>IDENTIFICATION</scope>
    <source>
        <strain evidence="7">Thoroughbred</strain>
    </source>
</reference>
<evidence type="ECO:0000256" key="4">
    <source>
        <dbReference type="ARBA" id="ARBA00023054"/>
    </source>
</evidence>
<accession>A0A9L0RLI2</accession>
<dbReference type="GO" id="GO:0030308">
    <property type="term" value="P:negative regulation of cell growth"/>
    <property type="evidence" value="ECO:0007669"/>
    <property type="project" value="Ensembl"/>
</dbReference>
<gene>
    <name evidence="7" type="primary">CCDC85B</name>
</gene>
<dbReference type="GO" id="GO:0005912">
    <property type="term" value="C:adherens junction"/>
    <property type="evidence" value="ECO:0007669"/>
    <property type="project" value="UniProtKB-SubCell"/>
</dbReference>
<comment type="similarity">
    <text evidence="2">Belongs to the CCDC85 family.</text>
</comment>
<dbReference type="GO" id="GO:0070097">
    <property type="term" value="F:delta-catenin binding"/>
    <property type="evidence" value="ECO:0007669"/>
    <property type="project" value="Ensembl"/>
</dbReference>
<keyword evidence="4 5" id="KW-0175">Coiled coil</keyword>
<dbReference type="PANTHER" id="PTHR13546">
    <property type="entry name" value="RE60986P"/>
    <property type="match status" value="1"/>
</dbReference>
<reference evidence="7" key="2">
    <citation type="submission" date="2025-08" db="UniProtKB">
        <authorList>
            <consortium name="Ensembl"/>
        </authorList>
    </citation>
    <scope>IDENTIFICATION</scope>
    <source>
        <strain evidence="7">Thoroughbred</strain>
    </source>
</reference>
<dbReference type="AlphaFoldDB" id="A0A9L0RLI2"/>
<evidence type="ECO:0000256" key="5">
    <source>
        <dbReference type="SAM" id="Coils"/>
    </source>
</evidence>
<evidence type="ECO:0000256" key="3">
    <source>
        <dbReference type="ARBA" id="ARBA00022949"/>
    </source>
</evidence>
<evidence type="ECO:0000313" key="7">
    <source>
        <dbReference type="Ensembl" id="ENSECAP00000064762.1"/>
    </source>
</evidence>
<dbReference type="GO" id="GO:0045599">
    <property type="term" value="P:negative regulation of fat cell differentiation"/>
    <property type="evidence" value="ECO:0007669"/>
    <property type="project" value="Ensembl"/>
</dbReference>
<dbReference type="PANTHER" id="PTHR13546:SF12">
    <property type="entry name" value="COILED-COIL DOMAIN-CONTAINING PROTEIN 85B"/>
    <property type="match status" value="1"/>
</dbReference>
<name>A0A9L0RLI2_HORSE</name>
<dbReference type="GO" id="GO:0045892">
    <property type="term" value="P:negative regulation of DNA-templated transcription"/>
    <property type="evidence" value="ECO:0007669"/>
    <property type="project" value="Ensembl"/>
</dbReference>
<dbReference type="InterPro" id="IPR019359">
    <property type="entry name" value="CCDC85"/>
</dbReference>
<keyword evidence="8" id="KW-1185">Reference proteome</keyword>
<feature type="region of interest" description="Disordered" evidence="6">
    <location>
        <begin position="182"/>
        <end position="203"/>
    </location>
</feature>
<dbReference type="GeneTree" id="ENSGT00940000162317"/>
<organism evidence="7 8">
    <name type="scientific">Equus caballus</name>
    <name type="common">Horse</name>
    <dbReference type="NCBI Taxonomy" id="9796"/>
    <lineage>
        <taxon>Eukaryota</taxon>
        <taxon>Metazoa</taxon>
        <taxon>Chordata</taxon>
        <taxon>Craniata</taxon>
        <taxon>Vertebrata</taxon>
        <taxon>Euteleostomi</taxon>
        <taxon>Mammalia</taxon>
        <taxon>Eutheria</taxon>
        <taxon>Laurasiatheria</taxon>
        <taxon>Perissodactyla</taxon>
        <taxon>Equidae</taxon>
        <taxon>Equus</taxon>
    </lineage>
</organism>
<comment type="subcellular location">
    <subcellularLocation>
        <location evidence="1">Cell junction</location>
        <location evidence="1">Adherens junction</location>
    </subcellularLocation>
</comment>
<protein>
    <submittedName>
        <fullName evidence="7">Coiled-coil domain containing 85B</fullName>
    </submittedName>
</protein>